<evidence type="ECO:0000313" key="3">
    <source>
        <dbReference type="Proteomes" id="UP000001514"/>
    </source>
</evidence>
<dbReference type="EMBL" id="GL377641">
    <property type="protein sequence ID" value="EFJ12187.1"/>
    <property type="molecule type" value="Genomic_DNA"/>
</dbReference>
<dbReference type="HOGENOM" id="CLU_1565540_0_0_1"/>
<keyword evidence="3" id="KW-1185">Reference proteome</keyword>
<dbReference type="Proteomes" id="UP000001514">
    <property type="component" value="Unassembled WGS sequence"/>
</dbReference>
<evidence type="ECO:0000313" key="2">
    <source>
        <dbReference type="EMBL" id="EFJ12187.1"/>
    </source>
</evidence>
<accession>D8SU37</accession>
<keyword evidence="1" id="KW-1133">Transmembrane helix</keyword>
<keyword evidence="1" id="KW-0812">Transmembrane</keyword>
<name>D8SU37_SELML</name>
<dbReference type="KEGG" id="smo:SELMODRAFT_425733"/>
<protein>
    <submittedName>
        <fullName evidence="2">Uncharacterized protein</fullName>
    </submittedName>
</protein>
<keyword evidence="1" id="KW-0472">Membrane</keyword>
<dbReference type="AlphaFoldDB" id="D8SU37"/>
<sequence length="171" mass="19643">MRRLDTGSLTPNFSIFCQLMLISAKYRYHLCIRELELKFPDHIFVFTNEGANPYSDQRGTSVCSGMAILPLCFFHMGEVVKSVIPTLLMTFLAANRTRFSPISMVELSLSTYPTPASITKTPCFAERYSWYLLIFRHLLYMLLVGLPDMLVMSFYCNQEAYPDIIVLLVLQ</sequence>
<organism evidence="3">
    <name type="scientific">Selaginella moellendorffii</name>
    <name type="common">Spikemoss</name>
    <dbReference type="NCBI Taxonomy" id="88036"/>
    <lineage>
        <taxon>Eukaryota</taxon>
        <taxon>Viridiplantae</taxon>
        <taxon>Streptophyta</taxon>
        <taxon>Embryophyta</taxon>
        <taxon>Tracheophyta</taxon>
        <taxon>Lycopodiopsida</taxon>
        <taxon>Selaginellales</taxon>
        <taxon>Selaginellaceae</taxon>
        <taxon>Selaginella</taxon>
    </lineage>
</organism>
<gene>
    <name evidence="2" type="ORF">SELMODRAFT_425733</name>
</gene>
<evidence type="ECO:0000256" key="1">
    <source>
        <dbReference type="SAM" id="Phobius"/>
    </source>
</evidence>
<dbReference type="InParanoid" id="D8SU37"/>
<proteinExistence type="predicted"/>
<dbReference type="Gramene" id="EFJ12187">
    <property type="protein sequence ID" value="EFJ12187"/>
    <property type="gene ID" value="SELMODRAFT_425733"/>
</dbReference>
<reference evidence="2 3" key="1">
    <citation type="journal article" date="2011" name="Science">
        <title>The Selaginella genome identifies genetic changes associated with the evolution of vascular plants.</title>
        <authorList>
            <person name="Banks J.A."/>
            <person name="Nishiyama T."/>
            <person name="Hasebe M."/>
            <person name="Bowman J.L."/>
            <person name="Gribskov M."/>
            <person name="dePamphilis C."/>
            <person name="Albert V.A."/>
            <person name="Aono N."/>
            <person name="Aoyama T."/>
            <person name="Ambrose B.A."/>
            <person name="Ashton N.W."/>
            <person name="Axtell M.J."/>
            <person name="Barker E."/>
            <person name="Barker M.S."/>
            <person name="Bennetzen J.L."/>
            <person name="Bonawitz N.D."/>
            <person name="Chapple C."/>
            <person name="Cheng C."/>
            <person name="Correa L.G."/>
            <person name="Dacre M."/>
            <person name="DeBarry J."/>
            <person name="Dreyer I."/>
            <person name="Elias M."/>
            <person name="Engstrom E.M."/>
            <person name="Estelle M."/>
            <person name="Feng L."/>
            <person name="Finet C."/>
            <person name="Floyd S.K."/>
            <person name="Frommer W.B."/>
            <person name="Fujita T."/>
            <person name="Gramzow L."/>
            <person name="Gutensohn M."/>
            <person name="Harholt J."/>
            <person name="Hattori M."/>
            <person name="Heyl A."/>
            <person name="Hirai T."/>
            <person name="Hiwatashi Y."/>
            <person name="Ishikawa M."/>
            <person name="Iwata M."/>
            <person name="Karol K.G."/>
            <person name="Koehler B."/>
            <person name="Kolukisaoglu U."/>
            <person name="Kubo M."/>
            <person name="Kurata T."/>
            <person name="Lalonde S."/>
            <person name="Li K."/>
            <person name="Li Y."/>
            <person name="Litt A."/>
            <person name="Lyons E."/>
            <person name="Manning G."/>
            <person name="Maruyama T."/>
            <person name="Michael T.P."/>
            <person name="Mikami K."/>
            <person name="Miyazaki S."/>
            <person name="Morinaga S."/>
            <person name="Murata T."/>
            <person name="Mueller-Roeber B."/>
            <person name="Nelson D.R."/>
            <person name="Obara M."/>
            <person name="Oguri Y."/>
            <person name="Olmstead R.G."/>
            <person name="Onodera N."/>
            <person name="Petersen B.L."/>
            <person name="Pils B."/>
            <person name="Prigge M."/>
            <person name="Rensing S.A."/>
            <person name="Riano-Pachon D.M."/>
            <person name="Roberts A.W."/>
            <person name="Sato Y."/>
            <person name="Scheller H.V."/>
            <person name="Schulz B."/>
            <person name="Schulz C."/>
            <person name="Shakirov E.V."/>
            <person name="Shibagaki N."/>
            <person name="Shinohara N."/>
            <person name="Shippen D.E."/>
            <person name="Soerensen I."/>
            <person name="Sotooka R."/>
            <person name="Sugimoto N."/>
            <person name="Sugita M."/>
            <person name="Sumikawa N."/>
            <person name="Tanurdzic M."/>
            <person name="Theissen G."/>
            <person name="Ulvskov P."/>
            <person name="Wakazuki S."/>
            <person name="Weng J.K."/>
            <person name="Willats W.W."/>
            <person name="Wipf D."/>
            <person name="Wolf P.G."/>
            <person name="Yang L."/>
            <person name="Zimmer A.D."/>
            <person name="Zhu Q."/>
            <person name="Mitros T."/>
            <person name="Hellsten U."/>
            <person name="Loque D."/>
            <person name="Otillar R."/>
            <person name="Salamov A."/>
            <person name="Schmutz J."/>
            <person name="Shapiro H."/>
            <person name="Lindquist E."/>
            <person name="Lucas S."/>
            <person name="Rokhsar D."/>
            <person name="Grigoriev I.V."/>
        </authorList>
    </citation>
    <scope>NUCLEOTIDE SEQUENCE [LARGE SCALE GENOMIC DNA]</scope>
</reference>
<feature type="transmembrane region" description="Helical" evidence="1">
    <location>
        <begin position="128"/>
        <end position="146"/>
    </location>
</feature>